<dbReference type="KEGG" id="mpro:BJP34_35370"/>
<proteinExistence type="predicted"/>
<gene>
    <name evidence="2" type="ORF">BJP34_35370</name>
</gene>
<evidence type="ECO:0000313" key="2">
    <source>
        <dbReference type="EMBL" id="AOX04009.1"/>
    </source>
</evidence>
<protein>
    <submittedName>
        <fullName evidence="2">Uncharacterized protein</fullName>
    </submittedName>
</protein>
<dbReference type="STRING" id="1458985.BJP34_35370"/>
<sequence>MNQSMTFEWGKKLGVADSGYDFAPLAPQFCSATRGEFNAPTESAPAGQQNSQSPPKLGDLGGLTKAKQSRIHTSIQQRQKSN</sequence>
<organism evidence="2 3">
    <name type="scientific">Moorena producens PAL-8-15-08-1</name>
    <dbReference type="NCBI Taxonomy" id="1458985"/>
    <lineage>
        <taxon>Bacteria</taxon>
        <taxon>Bacillati</taxon>
        <taxon>Cyanobacteriota</taxon>
        <taxon>Cyanophyceae</taxon>
        <taxon>Coleofasciculales</taxon>
        <taxon>Coleofasciculaceae</taxon>
        <taxon>Moorena</taxon>
    </lineage>
</organism>
<name>A0A1D8U272_9CYAN</name>
<accession>A0A1D8U272</accession>
<evidence type="ECO:0000256" key="1">
    <source>
        <dbReference type="SAM" id="MobiDB-lite"/>
    </source>
</evidence>
<feature type="region of interest" description="Disordered" evidence="1">
    <location>
        <begin position="34"/>
        <end position="82"/>
    </location>
</feature>
<dbReference type="EMBL" id="CP017599">
    <property type="protein sequence ID" value="AOX04009.1"/>
    <property type="molecule type" value="Genomic_DNA"/>
</dbReference>
<dbReference type="Proteomes" id="UP000177870">
    <property type="component" value="Chromosome"/>
</dbReference>
<dbReference type="RefSeq" id="WP_070396374.1">
    <property type="nucleotide sequence ID" value="NZ_CP017599.1"/>
</dbReference>
<dbReference type="AlphaFoldDB" id="A0A1D8U272"/>
<feature type="compositionally biased region" description="Polar residues" evidence="1">
    <location>
        <begin position="71"/>
        <end position="82"/>
    </location>
</feature>
<evidence type="ECO:0000313" key="3">
    <source>
        <dbReference type="Proteomes" id="UP000177870"/>
    </source>
</evidence>
<reference evidence="3" key="1">
    <citation type="submission" date="2016-10" db="EMBL/GenBank/DDBJ databases">
        <title>Comparative genomics uncovers the prolific and rare metabolic potential of the cyanobacterial genus Moorea.</title>
        <authorList>
            <person name="Leao T."/>
            <person name="Castelao G."/>
            <person name="Korobeynikov A."/>
            <person name="Monroe E.A."/>
            <person name="Podell S."/>
            <person name="Glukhov E."/>
            <person name="Allen E."/>
            <person name="Gerwick W.H."/>
            <person name="Gerwick L."/>
        </authorList>
    </citation>
    <scope>NUCLEOTIDE SEQUENCE [LARGE SCALE GENOMIC DNA]</scope>
    <source>
        <strain evidence="3">PAL-8-15-08-1</strain>
    </source>
</reference>